<evidence type="ECO:0000313" key="6">
    <source>
        <dbReference type="Proteomes" id="UP001305702"/>
    </source>
</evidence>
<dbReference type="PANTHER" id="PTHR43280:SF28">
    <property type="entry name" value="HTH-TYPE TRANSCRIPTIONAL ACTIVATOR RHAS"/>
    <property type="match status" value="1"/>
</dbReference>
<dbReference type="GO" id="GO:0003700">
    <property type="term" value="F:DNA-binding transcription factor activity"/>
    <property type="evidence" value="ECO:0007669"/>
    <property type="project" value="InterPro"/>
</dbReference>
<evidence type="ECO:0000256" key="2">
    <source>
        <dbReference type="ARBA" id="ARBA00023125"/>
    </source>
</evidence>
<dbReference type="Pfam" id="PF12833">
    <property type="entry name" value="HTH_18"/>
    <property type="match status" value="1"/>
</dbReference>
<dbReference type="InterPro" id="IPR018062">
    <property type="entry name" value="HTH_AraC-typ_CS"/>
</dbReference>
<dbReference type="InterPro" id="IPR018060">
    <property type="entry name" value="HTH_AraC"/>
</dbReference>
<sequence length="770" mass="86710">MIQRRKKLFLTLWFSYLLILFIPVSIFAVLYTNIEQLMVKNANRSNLAMLEQARQAVDTQMQEINRLTSQIATQPKLQTLWNIRENDRYVEYSEAVNILKNIRSGSTFAGNYYIQLAESDLILSPSLKTDTSTYLNKISTYADKDEAWVRSHVLSGYHFQTFWPSASIIENSLIKNVITCAVSLPLGESANVRATLVILIDEEQIFNILKQIEWASSGRIYILDDHNQVIMSSVGDRTLPEGVLPEVSGSPQYRTIELDGNSMMLSSTAGTSGWKYLSLVPEDVVLKRVNQIKQWAYLVLAAALAAGSAAAGWMAYRNYSPIRDMVTALLNGRSETAPISGNEYEFIQSSITATLAEGKQLKQRLEEHTPVVRAHFLTRLLKGQADPDAFKESSLEFMGLRFPHDGICVVLIEVDDLSEFGKEDTEREWALARFILINLSSELIGDSGYVTETDRNRFAILMNVADDSEETRLRRDEFVSQLKQVVEGRFRLKITAAASSIRMGLPEAGRCYAEALEALDYRIIHGISTYIHFDEIRQPGGGFYQYPMETEVQLTNLMKSGDASGVEALLDDIYRTNERSQGMTPEMSKCLFFDLLGTVLKVLHALKLDGKELFADTGDPVKLIMSSHSAEDMLRRIKELSTMICSIVCEAKSDQSDRLNEQIKQYLEEKYADNGLSLTSIADHFGVTAPYVSGFFKKQNNMNLTDYLVAIRIREAKHLLSDPRLTVLQVAQMVGYATDIGFIRVFKKQEGVTPGKFREIALRDKQADSG</sequence>
<gene>
    <name evidence="5" type="ORF">MJA45_15530</name>
</gene>
<dbReference type="Gene3D" id="1.10.10.60">
    <property type="entry name" value="Homeodomain-like"/>
    <property type="match status" value="2"/>
</dbReference>
<dbReference type="PROSITE" id="PS00041">
    <property type="entry name" value="HTH_ARAC_FAMILY_1"/>
    <property type="match status" value="1"/>
</dbReference>
<dbReference type="SMART" id="SM00342">
    <property type="entry name" value="HTH_ARAC"/>
    <property type="match status" value="1"/>
</dbReference>
<name>A0AA96RDG2_9BACL</name>
<dbReference type="RefSeq" id="WP_315602825.1">
    <property type="nucleotide sequence ID" value="NZ_CP130318.1"/>
</dbReference>
<evidence type="ECO:0000313" key="5">
    <source>
        <dbReference type="EMBL" id="WNQ09058.1"/>
    </source>
</evidence>
<reference evidence="5 6" key="1">
    <citation type="submission" date="2022-02" db="EMBL/GenBank/DDBJ databases">
        <title>Paenibacillus sp. MBLB1776 Whole Genome Shotgun Sequencing.</title>
        <authorList>
            <person name="Hwang C.Y."/>
            <person name="Cho E.-S."/>
            <person name="Seo M.-J."/>
        </authorList>
    </citation>
    <scope>NUCLEOTIDE SEQUENCE [LARGE SCALE GENOMIC DNA]</scope>
    <source>
        <strain evidence="5 6">MBLB1776</strain>
    </source>
</reference>
<feature type="domain" description="HTH araC/xylS-type" evidence="4">
    <location>
        <begin position="661"/>
        <end position="760"/>
    </location>
</feature>
<dbReference type="EMBL" id="CP130318">
    <property type="protein sequence ID" value="WNQ09058.1"/>
    <property type="molecule type" value="Genomic_DNA"/>
</dbReference>
<dbReference type="InterPro" id="IPR041522">
    <property type="entry name" value="CdaR_GGDEF"/>
</dbReference>
<accession>A0AA96RDG2</accession>
<evidence type="ECO:0000259" key="4">
    <source>
        <dbReference type="PROSITE" id="PS01124"/>
    </source>
</evidence>
<dbReference type="GO" id="GO:0043565">
    <property type="term" value="F:sequence-specific DNA binding"/>
    <property type="evidence" value="ECO:0007669"/>
    <property type="project" value="InterPro"/>
</dbReference>
<dbReference type="SUPFAM" id="SSF46689">
    <property type="entry name" value="Homeodomain-like"/>
    <property type="match status" value="1"/>
</dbReference>
<dbReference type="InterPro" id="IPR009057">
    <property type="entry name" value="Homeodomain-like_sf"/>
</dbReference>
<dbReference type="PROSITE" id="PS01124">
    <property type="entry name" value="HTH_ARAC_FAMILY_2"/>
    <property type="match status" value="1"/>
</dbReference>
<keyword evidence="6" id="KW-1185">Reference proteome</keyword>
<evidence type="ECO:0000256" key="3">
    <source>
        <dbReference type="ARBA" id="ARBA00023163"/>
    </source>
</evidence>
<evidence type="ECO:0000256" key="1">
    <source>
        <dbReference type="ARBA" id="ARBA00023015"/>
    </source>
</evidence>
<dbReference type="KEGG" id="paun:MJA45_15530"/>
<dbReference type="AlphaFoldDB" id="A0AA96RDG2"/>
<keyword evidence="2" id="KW-0238">DNA-binding</keyword>
<organism evidence="5 6">
    <name type="scientific">Paenibacillus aurantius</name>
    <dbReference type="NCBI Taxonomy" id="2918900"/>
    <lineage>
        <taxon>Bacteria</taxon>
        <taxon>Bacillati</taxon>
        <taxon>Bacillota</taxon>
        <taxon>Bacilli</taxon>
        <taxon>Bacillales</taxon>
        <taxon>Paenibacillaceae</taxon>
        <taxon>Paenibacillus</taxon>
    </lineage>
</organism>
<dbReference type="Proteomes" id="UP001305702">
    <property type="component" value="Chromosome"/>
</dbReference>
<protein>
    <submittedName>
        <fullName evidence="5">Helix-turn-helix domain-containing protein</fullName>
    </submittedName>
</protein>
<keyword evidence="3" id="KW-0804">Transcription</keyword>
<dbReference type="PANTHER" id="PTHR43280">
    <property type="entry name" value="ARAC-FAMILY TRANSCRIPTIONAL REGULATOR"/>
    <property type="match status" value="1"/>
</dbReference>
<keyword evidence="1" id="KW-0805">Transcription regulation</keyword>
<dbReference type="Pfam" id="PF17853">
    <property type="entry name" value="GGDEF_2"/>
    <property type="match status" value="1"/>
</dbReference>
<proteinExistence type="predicted"/>